<evidence type="ECO:0000313" key="2">
    <source>
        <dbReference type="EMBL" id="KAF4358665.1"/>
    </source>
</evidence>
<dbReference type="AlphaFoldDB" id="A0A7J6EK11"/>
<gene>
    <name evidence="2" type="ORF">F8388_005605</name>
</gene>
<evidence type="ECO:0000256" key="1">
    <source>
        <dbReference type="SAM" id="MobiDB-lite"/>
    </source>
</evidence>
<evidence type="ECO:0000313" key="3">
    <source>
        <dbReference type="Proteomes" id="UP000525078"/>
    </source>
</evidence>
<protein>
    <submittedName>
        <fullName evidence="2">Uncharacterized protein</fullName>
    </submittedName>
</protein>
<feature type="region of interest" description="Disordered" evidence="1">
    <location>
        <begin position="108"/>
        <end position="137"/>
    </location>
</feature>
<organism evidence="2 3">
    <name type="scientific">Cannabis sativa</name>
    <name type="common">Hemp</name>
    <name type="synonym">Marijuana</name>
    <dbReference type="NCBI Taxonomy" id="3483"/>
    <lineage>
        <taxon>Eukaryota</taxon>
        <taxon>Viridiplantae</taxon>
        <taxon>Streptophyta</taxon>
        <taxon>Embryophyta</taxon>
        <taxon>Tracheophyta</taxon>
        <taxon>Spermatophyta</taxon>
        <taxon>Magnoliopsida</taxon>
        <taxon>eudicotyledons</taxon>
        <taxon>Gunneridae</taxon>
        <taxon>Pentapetalae</taxon>
        <taxon>rosids</taxon>
        <taxon>fabids</taxon>
        <taxon>Rosales</taxon>
        <taxon>Cannabaceae</taxon>
        <taxon>Cannabis</taxon>
    </lineage>
</organism>
<comment type="caution">
    <text evidence="2">The sequence shown here is derived from an EMBL/GenBank/DDBJ whole genome shotgun (WGS) entry which is preliminary data.</text>
</comment>
<accession>A0A7J6EK11</accession>
<reference evidence="2 3" key="1">
    <citation type="journal article" date="2020" name="bioRxiv">
        <title>Sequence and annotation of 42 cannabis genomes reveals extensive copy number variation in cannabinoid synthesis and pathogen resistance genes.</title>
        <authorList>
            <person name="Mckernan K.J."/>
            <person name="Helbert Y."/>
            <person name="Kane L.T."/>
            <person name="Ebling H."/>
            <person name="Zhang L."/>
            <person name="Liu B."/>
            <person name="Eaton Z."/>
            <person name="Mclaughlin S."/>
            <person name="Kingan S."/>
            <person name="Baybayan P."/>
            <person name="Concepcion G."/>
            <person name="Jordan M."/>
            <person name="Riva A."/>
            <person name="Barbazuk W."/>
            <person name="Harkins T."/>
        </authorList>
    </citation>
    <scope>NUCLEOTIDE SEQUENCE [LARGE SCALE GENOMIC DNA]</scope>
    <source>
        <strain evidence="3">cv. Jamaican Lion 4</strain>
        <tissue evidence="2">Leaf</tissue>
    </source>
</reference>
<feature type="compositionally biased region" description="Low complexity" evidence="1">
    <location>
        <begin position="116"/>
        <end position="135"/>
    </location>
</feature>
<dbReference type="EMBL" id="JAATIP010000222">
    <property type="protein sequence ID" value="KAF4358665.1"/>
    <property type="molecule type" value="Genomic_DNA"/>
</dbReference>
<name>A0A7J6EK11_CANSA</name>
<proteinExistence type="predicted"/>
<dbReference type="Proteomes" id="UP000525078">
    <property type="component" value="Unassembled WGS sequence"/>
</dbReference>
<sequence length="171" mass="18795">MNTQTSETLVPSETACLANSPGSTSLTAVWISRDVIVGFLLYLASFEASWASFSKISLMKEFMMPIALLEIPISGSRHSSSFSSSSCHRQRRPPWGVSFQPLASSRLEPSRRRWTSSPPLASSPRRASSLPLAPSKSRDRRVGTVSAVRLVIRCSGYRRFRCVSICVGVIN</sequence>